<dbReference type="AlphaFoldDB" id="A0A554XAA5"/>
<gene>
    <name evidence="1" type="ORF">Ttaiw_00882</name>
</gene>
<dbReference type="Gene3D" id="3.10.450.50">
    <property type="match status" value="1"/>
</dbReference>
<dbReference type="Proteomes" id="UP000317763">
    <property type="component" value="Unassembled WGS sequence"/>
</dbReference>
<keyword evidence="2" id="KW-1185">Reference proteome</keyword>
<name>A0A554XAA5_9BURK</name>
<comment type="caution">
    <text evidence="1">The sequence shown here is derived from an EMBL/GenBank/DDBJ whole genome shotgun (WGS) entry which is preliminary data.</text>
</comment>
<proteinExistence type="predicted"/>
<dbReference type="EMBL" id="VJOM01000007">
    <property type="protein sequence ID" value="TSE32774.1"/>
    <property type="molecule type" value="Genomic_DNA"/>
</dbReference>
<dbReference type="SUPFAM" id="SSF54427">
    <property type="entry name" value="NTF2-like"/>
    <property type="match status" value="1"/>
</dbReference>
<evidence type="ECO:0000313" key="1">
    <source>
        <dbReference type="EMBL" id="TSE32774.1"/>
    </source>
</evidence>
<sequence length="129" mass="15174">MIATIHTVLDTLLNRPDVPLHTWLDRHFSPGYRQRTNGHWDDRAGFEAHARKLRELVRSAQIEVLDELHQDHRYACRHRVRVTKHSGSVVTQEVYLFAHLDDQGRFERVEELTLMLEGSEADRDIGRVR</sequence>
<protein>
    <recommendedName>
        <fullName evidence="3">SnoaL-like domain protein</fullName>
    </recommendedName>
</protein>
<evidence type="ECO:0008006" key="3">
    <source>
        <dbReference type="Google" id="ProtNLM"/>
    </source>
</evidence>
<dbReference type="InterPro" id="IPR032710">
    <property type="entry name" value="NTF2-like_dom_sf"/>
</dbReference>
<accession>A0A554XAA5</accession>
<dbReference type="OrthoDB" id="1256785at2"/>
<organism evidence="1 2">
    <name type="scientific">Tepidimonas taiwanensis</name>
    <dbReference type="NCBI Taxonomy" id="307486"/>
    <lineage>
        <taxon>Bacteria</taxon>
        <taxon>Pseudomonadati</taxon>
        <taxon>Pseudomonadota</taxon>
        <taxon>Betaproteobacteria</taxon>
        <taxon>Burkholderiales</taxon>
        <taxon>Tepidimonas</taxon>
    </lineage>
</organism>
<dbReference type="RefSeq" id="WP_043700693.1">
    <property type="nucleotide sequence ID" value="NZ_CP083911.1"/>
</dbReference>
<reference evidence="1 2" key="1">
    <citation type="submission" date="2019-07" db="EMBL/GenBank/DDBJ databases">
        <title>Tepidimonas taiwanensis I1-1 draft genome.</title>
        <authorList>
            <person name="Da Costa M.S."/>
            <person name="Froufe H.J.C."/>
            <person name="Egas C."/>
            <person name="Albuquerque L."/>
        </authorList>
    </citation>
    <scope>NUCLEOTIDE SEQUENCE [LARGE SCALE GENOMIC DNA]</scope>
    <source>
        <strain evidence="1 2">I1-1</strain>
    </source>
</reference>
<dbReference type="STRING" id="307486.GCA_000807215_01325"/>
<evidence type="ECO:0000313" key="2">
    <source>
        <dbReference type="Proteomes" id="UP000317763"/>
    </source>
</evidence>